<evidence type="ECO:0000256" key="10">
    <source>
        <dbReference type="ARBA" id="ARBA00023004"/>
    </source>
</evidence>
<dbReference type="PANTHER" id="PTHR37928:SF2">
    <property type="entry name" value="GPI ANCHORED CFEM DOMAIN PROTEIN (AFU_ORTHOLOGUE AFUA_6G10580)"/>
    <property type="match status" value="1"/>
</dbReference>
<evidence type="ECO:0000256" key="3">
    <source>
        <dbReference type="ARBA" id="ARBA00010031"/>
    </source>
</evidence>
<evidence type="ECO:0000256" key="15">
    <source>
        <dbReference type="PROSITE-ProRule" id="PRU01356"/>
    </source>
</evidence>
<feature type="chain" id="PRO_5016324022" evidence="17">
    <location>
        <begin position="19"/>
        <end position="201"/>
    </location>
</feature>
<evidence type="ECO:0000256" key="12">
    <source>
        <dbReference type="ARBA" id="ARBA00023157"/>
    </source>
</evidence>
<name>A0A319EPD3_ASPSB</name>
<evidence type="ECO:0000256" key="13">
    <source>
        <dbReference type="ARBA" id="ARBA00023180"/>
    </source>
</evidence>
<feature type="compositionally biased region" description="Low complexity" evidence="16">
    <location>
        <begin position="101"/>
        <end position="177"/>
    </location>
</feature>
<evidence type="ECO:0000256" key="9">
    <source>
        <dbReference type="ARBA" id="ARBA00022729"/>
    </source>
</evidence>
<keyword evidence="14" id="KW-0449">Lipoprotein</keyword>
<dbReference type="AlphaFoldDB" id="A0A319EPD3"/>
<keyword evidence="6 15" id="KW-0349">Heme</keyword>
<keyword evidence="10 15" id="KW-0408">Iron</keyword>
<keyword evidence="9 17" id="KW-0732">Signal</keyword>
<evidence type="ECO:0000256" key="14">
    <source>
        <dbReference type="ARBA" id="ARBA00023288"/>
    </source>
</evidence>
<dbReference type="VEuPathDB" id="FungiDB:BO78DRAFT_425985"/>
<comment type="subcellular location">
    <subcellularLocation>
        <location evidence="1">Cell membrane</location>
        <topology evidence="1">Lipid-anchor</topology>
        <topology evidence="1">GPI-anchor</topology>
    </subcellularLocation>
    <subcellularLocation>
        <location evidence="2">Secreted</location>
    </subcellularLocation>
</comment>
<keyword evidence="13" id="KW-0325">Glycoprotein</keyword>
<dbReference type="EMBL" id="KZ826318">
    <property type="protein sequence ID" value="PYI11510.1"/>
    <property type="molecule type" value="Genomic_DNA"/>
</dbReference>
<keyword evidence="12 15" id="KW-1015">Disulfide bond</keyword>
<dbReference type="PROSITE" id="PS52012">
    <property type="entry name" value="CFEM"/>
    <property type="match status" value="1"/>
</dbReference>
<keyword evidence="5" id="KW-0964">Secreted</keyword>
<feature type="region of interest" description="Disordered" evidence="16">
    <location>
        <begin position="91"/>
        <end position="177"/>
    </location>
</feature>
<evidence type="ECO:0000256" key="6">
    <source>
        <dbReference type="ARBA" id="ARBA00022617"/>
    </source>
</evidence>
<dbReference type="InterPro" id="IPR008427">
    <property type="entry name" value="Extracellular_membr_CFEM_dom"/>
</dbReference>
<gene>
    <name evidence="19" type="ORF">BO78DRAFT_425985</name>
</gene>
<evidence type="ECO:0000256" key="2">
    <source>
        <dbReference type="ARBA" id="ARBA00004613"/>
    </source>
</evidence>
<dbReference type="STRING" id="1448318.A0A319EPD3"/>
<comment type="similarity">
    <text evidence="3">Belongs to the RBT5 family.</text>
</comment>
<keyword evidence="4" id="KW-1003">Cell membrane</keyword>
<evidence type="ECO:0000256" key="5">
    <source>
        <dbReference type="ARBA" id="ARBA00022525"/>
    </source>
</evidence>
<evidence type="ECO:0000256" key="17">
    <source>
        <dbReference type="SAM" id="SignalP"/>
    </source>
</evidence>
<dbReference type="Proteomes" id="UP000248423">
    <property type="component" value="Unassembled WGS sequence"/>
</dbReference>
<evidence type="ECO:0000256" key="4">
    <source>
        <dbReference type="ARBA" id="ARBA00022475"/>
    </source>
</evidence>
<dbReference type="GO" id="GO:0098552">
    <property type="term" value="C:side of membrane"/>
    <property type="evidence" value="ECO:0007669"/>
    <property type="project" value="UniProtKB-KW"/>
</dbReference>
<dbReference type="OrthoDB" id="3767534at2759"/>
<organism evidence="19 20">
    <name type="scientific">Aspergillus sclerotiicarbonarius (strain CBS 121057 / IBT 28362)</name>
    <dbReference type="NCBI Taxonomy" id="1448318"/>
    <lineage>
        <taxon>Eukaryota</taxon>
        <taxon>Fungi</taxon>
        <taxon>Dikarya</taxon>
        <taxon>Ascomycota</taxon>
        <taxon>Pezizomycotina</taxon>
        <taxon>Eurotiomycetes</taxon>
        <taxon>Eurotiomycetidae</taxon>
        <taxon>Eurotiales</taxon>
        <taxon>Aspergillaceae</taxon>
        <taxon>Aspergillus</taxon>
        <taxon>Aspergillus subgen. Circumdati</taxon>
    </lineage>
</organism>
<feature type="disulfide bond" evidence="15">
    <location>
        <begin position="50"/>
        <end position="83"/>
    </location>
</feature>
<evidence type="ECO:0000256" key="1">
    <source>
        <dbReference type="ARBA" id="ARBA00004609"/>
    </source>
</evidence>
<feature type="binding site" description="axial binding residue" evidence="15">
    <location>
        <position position="45"/>
    </location>
    <ligand>
        <name>heme</name>
        <dbReference type="ChEBI" id="CHEBI:30413"/>
    </ligand>
    <ligandPart>
        <name>Fe</name>
        <dbReference type="ChEBI" id="CHEBI:18248"/>
    </ligandPart>
</feature>
<dbReference type="GO" id="GO:0046872">
    <property type="term" value="F:metal ion binding"/>
    <property type="evidence" value="ECO:0007669"/>
    <property type="project" value="UniProtKB-UniRule"/>
</dbReference>
<dbReference type="SMART" id="SM00747">
    <property type="entry name" value="CFEM"/>
    <property type="match status" value="1"/>
</dbReference>
<evidence type="ECO:0000256" key="8">
    <source>
        <dbReference type="ARBA" id="ARBA00022723"/>
    </source>
</evidence>
<protein>
    <submittedName>
        <fullName evidence="19">CFEM-domain-containing protein</fullName>
    </submittedName>
</protein>
<evidence type="ECO:0000256" key="16">
    <source>
        <dbReference type="SAM" id="MobiDB-lite"/>
    </source>
</evidence>
<evidence type="ECO:0000256" key="7">
    <source>
        <dbReference type="ARBA" id="ARBA00022622"/>
    </source>
</evidence>
<dbReference type="GO" id="GO:0005576">
    <property type="term" value="C:extracellular region"/>
    <property type="evidence" value="ECO:0007669"/>
    <property type="project" value="UniProtKB-SubCell"/>
</dbReference>
<evidence type="ECO:0000256" key="11">
    <source>
        <dbReference type="ARBA" id="ARBA00023136"/>
    </source>
</evidence>
<keyword evidence="20" id="KW-1185">Reference proteome</keyword>
<feature type="domain" description="CFEM" evidence="18">
    <location>
        <begin position="1"/>
        <end position="108"/>
    </location>
</feature>
<dbReference type="InterPro" id="IPR051735">
    <property type="entry name" value="CFEM_domain"/>
</dbReference>
<dbReference type="PANTHER" id="PTHR37928">
    <property type="entry name" value="CFEM DOMAIN PROTEIN (AFU_ORTHOLOGUE AFUA_6G14090)"/>
    <property type="match status" value="1"/>
</dbReference>
<keyword evidence="11" id="KW-0472">Membrane</keyword>
<dbReference type="GO" id="GO:0005886">
    <property type="term" value="C:plasma membrane"/>
    <property type="evidence" value="ECO:0007669"/>
    <property type="project" value="UniProtKB-SubCell"/>
</dbReference>
<sequence length="201" mass="19913">MQLSHTVVILLVTTLANAQLPNIPSCSLNCFVSAFEHDGCSQLMDFACHCQKPEVVKAVTPCVQKACSIADQSAVSSEVVRQCSMAGHPISIPPVGGGAETTTLSMPRTSTTDTSVASSSSGPVTLPTVSSSVAASSSKVSPSASATASTPHLPSTTGGRTPPSSGSATSPSAPLATGSASNIRVGVAGAVIVAAAAVFML</sequence>
<proteinExistence type="inferred from homology"/>
<keyword evidence="7" id="KW-0336">GPI-anchor</keyword>
<keyword evidence="8 15" id="KW-0479">Metal-binding</keyword>
<evidence type="ECO:0000259" key="18">
    <source>
        <dbReference type="PROSITE" id="PS52012"/>
    </source>
</evidence>
<evidence type="ECO:0000313" key="19">
    <source>
        <dbReference type="EMBL" id="PYI11510.1"/>
    </source>
</evidence>
<dbReference type="Pfam" id="PF05730">
    <property type="entry name" value="CFEM"/>
    <property type="match status" value="1"/>
</dbReference>
<accession>A0A319EPD3</accession>
<evidence type="ECO:0000313" key="20">
    <source>
        <dbReference type="Proteomes" id="UP000248423"/>
    </source>
</evidence>
<reference evidence="19 20" key="1">
    <citation type="submission" date="2018-02" db="EMBL/GenBank/DDBJ databases">
        <title>The genomes of Aspergillus section Nigri reveals drivers in fungal speciation.</title>
        <authorList>
            <consortium name="DOE Joint Genome Institute"/>
            <person name="Vesth T.C."/>
            <person name="Nybo J."/>
            <person name="Theobald S."/>
            <person name="Brandl J."/>
            <person name="Frisvad J.C."/>
            <person name="Nielsen K.F."/>
            <person name="Lyhne E.K."/>
            <person name="Kogle M.E."/>
            <person name="Kuo A."/>
            <person name="Riley R."/>
            <person name="Clum A."/>
            <person name="Nolan M."/>
            <person name="Lipzen A."/>
            <person name="Salamov A."/>
            <person name="Henrissat B."/>
            <person name="Wiebenga A."/>
            <person name="De vries R.P."/>
            <person name="Grigoriev I.V."/>
            <person name="Mortensen U.H."/>
            <person name="Andersen M.R."/>
            <person name="Baker S.E."/>
        </authorList>
    </citation>
    <scope>NUCLEOTIDE SEQUENCE [LARGE SCALE GENOMIC DNA]</scope>
    <source>
        <strain evidence="19 20">CBS 121057</strain>
    </source>
</reference>
<feature type="signal peptide" evidence="17">
    <location>
        <begin position="1"/>
        <end position="18"/>
    </location>
</feature>
<comment type="caution">
    <text evidence="15">Lacks conserved residue(s) required for the propagation of feature annotation.</text>
</comment>